<reference evidence="1" key="1">
    <citation type="submission" date="2020-11" db="EMBL/GenBank/DDBJ databases">
        <authorList>
            <consortium name="DOE Joint Genome Institute"/>
            <person name="Ahrendt S."/>
            <person name="Riley R."/>
            <person name="Andreopoulos W."/>
            <person name="Labutti K."/>
            <person name="Pangilinan J."/>
            <person name="Ruiz-Duenas F.J."/>
            <person name="Barrasa J.M."/>
            <person name="Sanchez-Garcia M."/>
            <person name="Camarero S."/>
            <person name="Miyauchi S."/>
            <person name="Serrano A."/>
            <person name="Linde D."/>
            <person name="Babiker R."/>
            <person name="Drula E."/>
            <person name="Ayuso-Fernandez I."/>
            <person name="Pacheco R."/>
            <person name="Padilla G."/>
            <person name="Ferreira P."/>
            <person name="Barriuso J."/>
            <person name="Kellner H."/>
            <person name="Castanera R."/>
            <person name="Alfaro M."/>
            <person name="Ramirez L."/>
            <person name="Pisabarro A.G."/>
            <person name="Kuo A."/>
            <person name="Tritt A."/>
            <person name="Lipzen A."/>
            <person name="He G."/>
            <person name="Yan M."/>
            <person name="Ng V."/>
            <person name="Cullen D."/>
            <person name="Martin F."/>
            <person name="Rosso M.-N."/>
            <person name="Henrissat B."/>
            <person name="Hibbett D."/>
            <person name="Martinez A.T."/>
            <person name="Grigoriev I.V."/>
        </authorList>
    </citation>
    <scope>NUCLEOTIDE SEQUENCE</scope>
    <source>
        <strain evidence="1">ATCC 90797</strain>
    </source>
</reference>
<protein>
    <submittedName>
        <fullName evidence="1">Uncharacterized protein</fullName>
    </submittedName>
</protein>
<organism evidence="1 2">
    <name type="scientific">Pleurotus eryngii</name>
    <name type="common">Boletus of the steppes</name>
    <dbReference type="NCBI Taxonomy" id="5323"/>
    <lineage>
        <taxon>Eukaryota</taxon>
        <taxon>Fungi</taxon>
        <taxon>Dikarya</taxon>
        <taxon>Basidiomycota</taxon>
        <taxon>Agaricomycotina</taxon>
        <taxon>Agaricomycetes</taxon>
        <taxon>Agaricomycetidae</taxon>
        <taxon>Agaricales</taxon>
        <taxon>Pleurotineae</taxon>
        <taxon>Pleurotaceae</taxon>
        <taxon>Pleurotus</taxon>
    </lineage>
</organism>
<dbReference type="EMBL" id="MU154809">
    <property type="protein sequence ID" value="KAF9487169.1"/>
    <property type="molecule type" value="Genomic_DNA"/>
</dbReference>
<dbReference type="Proteomes" id="UP000807025">
    <property type="component" value="Unassembled WGS sequence"/>
</dbReference>
<sequence>MSSDVVGALAGGREMSLDDPLHAVPGLGTALGLGPYRRVVRLGVGGLLSPAHPE</sequence>
<dbReference type="AlphaFoldDB" id="A0A9P5ZIV4"/>
<evidence type="ECO:0000313" key="1">
    <source>
        <dbReference type="EMBL" id="KAF9487169.1"/>
    </source>
</evidence>
<comment type="caution">
    <text evidence="1">The sequence shown here is derived from an EMBL/GenBank/DDBJ whole genome shotgun (WGS) entry which is preliminary data.</text>
</comment>
<gene>
    <name evidence="1" type="ORF">BDN71DRAFT_1458787</name>
</gene>
<name>A0A9P5ZIV4_PLEER</name>
<accession>A0A9P5ZIV4</accession>
<evidence type="ECO:0000313" key="2">
    <source>
        <dbReference type="Proteomes" id="UP000807025"/>
    </source>
</evidence>
<keyword evidence="2" id="KW-1185">Reference proteome</keyword>
<proteinExistence type="predicted"/>